<dbReference type="InterPro" id="IPR052048">
    <property type="entry name" value="ST_Response_Regulator"/>
</dbReference>
<reference evidence="3" key="1">
    <citation type="journal article" date="2021" name="bioRxiv">
        <title>Unraveling nitrogen, sulfur and carbon metabolic pathways and microbial community transcriptional responses to substrate deprivation and toxicity stresses in a bioreactor mimicking anoxic brackish coastal sediment conditions.</title>
        <authorList>
            <person name="Martins P.D."/>
            <person name="Echeveste M.J."/>
            <person name="Arshad A."/>
            <person name="Kurth J."/>
            <person name="Ouboter H."/>
            <person name="Jetten M.S.M."/>
            <person name="Welte C.U."/>
        </authorList>
    </citation>
    <scope>NUCLEOTIDE SEQUENCE</scope>
    <source>
        <strain evidence="3">MAG_39</strain>
    </source>
</reference>
<dbReference type="PANTHER" id="PTHR43228">
    <property type="entry name" value="TWO-COMPONENT RESPONSE REGULATOR"/>
    <property type="match status" value="1"/>
</dbReference>
<evidence type="ECO:0000313" key="4">
    <source>
        <dbReference type="Proteomes" id="UP000705867"/>
    </source>
</evidence>
<keyword evidence="1" id="KW-0597">Phosphoprotein</keyword>
<dbReference type="SUPFAM" id="SSF52172">
    <property type="entry name" value="CheY-like"/>
    <property type="match status" value="1"/>
</dbReference>
<dbReference type="GO" id="GO:0000160">
    <property type="term" value="P:phosphorelay signal transduction system"/>
    <property type="evidence" value="ECO:0007669"/>
    <property type="project" value="InterPro"/>
</dbReference>
<proteinExistence type="predicted"/>
<protein>
    <submittedName>
        <fullName evidence="3">Response regulator</fullName>
    </submittedName>
</protein>
<feature type="domain" description="Response regulatory" evidence="2">
    <location>
        <begin position="6"/>
        <end position="117"/>
    </location>
</feature>
<accession>A0A953SD35</accession>
<sequence>MTERKKVLIIDDEQGIRDMLSMVLLMNNFESLCACDGETAALLAERTCFDVIISDYSMPGMNGAEVIRKVRALCPRSFIIGISAGANRTAFLEAGADTFLRKPFSPDDLLALLLPLSL</sequence>
<evidence type="ECO:0000313" key="3">
    <source>
        <dbReference type="EMBL" id="MBZ0157945.1"/>
    </source>
</evidence>
<dbReference type="EMBL" id="JAIOIV010000132">
    <property type="protein sequence ID" value="MBZ0157945.1"/>
    <property type="molecule type" value="Genomic_DNA"/>
</dbReference>
<evidence type="ECO:0000259" key="2">
    <source>
        <dbReference type="PROSITE" id="PS50110"/>
    </source>
</evidence>
<dbReference type="PANTHER" id="PTHR43228:SF1">
    <property type="entry name" value="TWO-COMPONENT RESPONSE REGULATOR ARR22"/>
    <property type="match status" value="1"/>
</dbReference>
<dbReference type="InterPro" id="IPR001789">
    <property type="entry name" value="Sig_transdc_resp-reg_receiver"/>
</dbReference>
<comment type="caution">
    <text evidence="3">The sequence shown here is derived from an EMBL/GenBank/DDBJ whole genome shotgun (WGS) entry which is preliminary data.</text>
</comment>
<gene>
    <name evidence="3" type="ORF">K8I29_17240</name>
</gene>
<dbReference type="Proteomes" id="UP000705867">
    <property type="component" value="Unassembled WGS sequence"/>
</dbReference>
<reference evidence="3" key="2">
    <citation type="submission" date="2021-08" db="EMBL/GenBank/DDBJ databases">
        <authorList>
            <person name="Dalcin Martins P."/>
        </authorList>
    </citation>
    <scope>NUCLEOTIDE SEQUENCE</scope>
    <source>
        <strain evidence="3">MAG_39</strain>
    </source>
</reference>
<name>A0A953SD35_9BACT</name>
<feature type="modified residue" description="4-aspartylphosphate" evidence="1">
    <location>
        <position position="55"/>
    </location>
</feature>
<dbReference type="InterPro" id="IPR011006">
    <property type="entry name" value="CheY-like_superfamily"/>
</dbReference>
<dbReference type="SMART" id="SM00448">
    <property type="entry name" value="REC"/>
    <property type="match status" value="1"/>
</dbReference>
<dbReference type="AlphaFoldDB" id="A0A953SD35"/>
<dbReference type="PROSITE" id="PS50110">
    <property type="entry name" value="RESPONSE_REGULATORY"/>
    <property type="match status" value="1"/>
</dbReference>
<evidence type="ECO:0000256" key="1">
    <source>
        <dbReference type="PROSITE-ProRule" id="PRU00169"/>
    </source>
</evidence>
<dbReference type="Gene3D" id="3.40.50.2300">
    <property type="match status" value="1"/>
</dbReference>
<dbReference type="Pfam" id="PF00072">
    <property type="entry name" value="Response_reg"/>
    <property type="match status" value="1"/>
</dbReference>
<organism evidence="3 4">
    <name type="scientific">Candidatus Nitrobium versatile</name>
    <dbReference type="NCBI Taxonomy" id="2884831"/>
    <lineage>
        <taxon>Bacteria</taxon>
        <taxon>Pseudomonadati</taxon>
        <taxon>Nitrospirota</taxon>
        <taxon>Nitrospiria</taxon>
        <taxon>Nitrospirales</taxon>
        <taxon>Nitrospiraceae</taxon>
        <taxon>Candidatus Nitrobium</taxon>
    </lineage>
</organism>